<dbReference type="Pfam" id="PF13365">
    <property type="entry name" value="Trypsin_2"/>
    <property type="match status" value="1"/>
</dbReference>
<dbReference type="InterPro" id="IPR051487">
    <property type="entry name" value="Ser/Thr_Proteases_Immune/Dev"/>
</dbReference>
<dbReference type="SMART" id="SM00020">
    <property type="entry name" value="Tryp_SPc"/>
    <property type="match status" value="1"/>
</dbReference>
<dbReference type="FunFam" id="2.40.10.10:FF:000068">
    <property type="entry name" value="transmembrane protease serine 2"/>
    <property type="match status" value="1"/>
</dbReference>
<dbReference type="EMBL" id="CP048029">
    <property type="protein sequence ID" value="QIK38596.1"/>
    <property type="molecule type" value="Genomic_DNA"/>
</dbReference>
<dbReference type="GO" id="GO:0004252">
    <property type="term" value="F:serine-type endopeptidase activity"/>
    <property type="evidence" value="ECO:0007669"/>
    <property type="project" value="InterPro"/>
</dbReference>
<reference evidence="5" key="1">
    <citation type="submission" date="2020-01" db="EMBL/GenBank/DDBJ databases">
        <title>Caldichromatium gen. nov., sp. nov., a thermophilic purple sulfur bacterium member of the family Chromatiaceae isolated from Nakabusa hot spring, Japan.</title>
        <authorList>
            <person name="Saini M.K."/>
            <person name="Hanada S."/>
            <person name="Tank M."/>
        </authorList>
    </citation>
    <scope>NUCLEOTIDE SEQUENCE [LARGE SCALE GENOMIC DNA]</scope>
    <source>
        <strain evidence="5">No.7</strain>
    </source>
</reference>
<feature type="domain" description="Peptidase S1" evidence="3">
    <location>
        <begin position="484"/>
        <end position="779"/>
    </location>
</feature>
<dbReference type="PRINTS" id="PR00722">
    <property type="entry name" value="CHYMOTRYPSIN"/>
</dbReference>
<dbReference type="PROSITE" id="PS00134">
    <property type="entry name" value="TRYPSIN_HIS"/>
    <property type="match status" value="1"/>
</dbReference>
<dbReference type="RefSeq" id="WP_166271436.1">
    <property type="nucleotide sequence ID" value="NZ_CP048029.1"/>
</dbReference>
<name>A0A6G7VFE7_9GAMM</name>
<gene>
    <name evidence="4" type="ORF">GWK36_12080</name>
</gene>
<dbReference type="InterPro" id="IPR043504">
    <property type="entry name" value="Peptidase_S1_PA_chymotrypsin"/>
</dbReference>
<evidence type="ECO:0000259" key="3">
    <source>
        <dbReference type="PROSITE" id="PS50240"/>
    </source>
</evidence>
<feature type="chain" id="PRO_5026006980" evidence="2">
    <location>
        <begin position="25"/>
        <end position="861"/>
    </location>
</feature>
<dbReference type="PROSITE" id="PS50240">
    <property type="entry name" value="TRYPSIN_DOM"/>
    <property type="match status" value="1"/>
</dbReference>
<dbReference type="PANTHER" id="PTHR24256">
    <property type="entry name" value="TRYPTASE-RELATED"/>
    <property type="match status" value="1"/>
</dbReference>
<keyword evidence="5" id="KW-1185">Reference proteome</keyword>
<dbReference type="InterPro" id="IPR009003">
    <property type="entry name" value="Peptidase_S1_PA"/>
</dbReference>
<dbReference type="InterPro" id="IPR018114">
    <property type="entry name" value="TRYPSIN_HIS"/>
</dbReference>
<protein>
    <submittedName>
        <fullName evidence="4">Serine protease</fullName>
    </submittedName>
</protein>
<sequence>MDTNRLTGRLAPIILLVVSGAAPAVEVFTQPAALHPAQATATAPEFSAQTLTQRLGRLPSTPITTLSLTDQERERIAQDMAAAGAGAAKPFKIGAVKPIAIQVDLKPIDVGAMTDQTYAFAGGLVRCIDGQLHWAIRLDTAKSAGTRLLLENIQLPPDAKIHVYNDAGDLHTYTNPGPRLWTHTLTGNELYIQVEVPEAQSDDVRFTIASAMLRHPLPPELCPNNAPCVKDASCFNPIDWPEIDKARKAVASINFIEDGWGYACSGGLIADTDPNSSIPYFLTANHCINDPDTAATVETWFDYRTPSCQSGCQPVPAGTFTTLGTTLLRNSAVDDHSLLILDEPPPQDAWYLGWSSNPVAWSAGATLFRISHPLGAPQAFSTHQVDAGADPVRYCGVTYLPRGTYIFTRNAIGATEPASSGAPLISASGQVVGQLSGICGFNIDDPCDGVSNLNVDGAFANYYHRLQPWLDPDTQNLPLSIHKLGGGGGRVTAIQVVAPDQGPPAEPPIPPEGPVESQPEWPWQAHIRVSTWKLNGDWTCGGSVIHPNWVLTAAHCVVDDSDDRFNTIVTVAASAIEVRTGSSRPDCGGQLSRVKRVIRHPNFDPATGNNDIALLELKEPTWAQPIRPVTCEGEARLACIGTQGRITGWGTEEQCTTDGYPLTALTSQQAQIASPDQCRSYEENSGLRVNGNMICARQDTPQRACLLKDGSPLVVSNERGGFVQAGILSWSNLARGQLINRRTDPRDPPDRSQDCTTAPAYAVYTRLANYVDWLEQTTKLDFSSDTGAGVIDCGATCIAQYAQGSRVTLAAQPDHGSFFDGWQGACSSKEPTCEVSMTQAQRVKAIFRPKQPRSLCVACSP</sequence>
<evidence type="ECO:0000313" key="5">
    <source>
        <dbReference type="Proteomes" id="UP000502699"/>
    </source>
</evidence>
<dbReference type="KEGG" id="cjap:GWK36_12080"/>
<keyword evidence="4" id="KW-0378">Hydrolase</keyword>
<dbReference type="InterPro" id="IPR044060">
    <property type="entry name" value="Bacterial_rp_domain"/>
</dbReference>
<keyword evidence="1" id="KW-1015">Disulfide bond</keyword>
<dbReference type="GO" id="GO:0006508">
    <property type="term" value="P:proteolysis"/>
    <property type="evidence" value="ECO:0007669"/>
    <property type="project" value="UniProtKB-KW"/>
</dbReference>
<evidence type="ECO:0000256" key="2">
    <source>
        <dbReference type="SAM" id="SignalP"/>
    </source>
</evidence>
<dbReference type="Pfam" id="PF18998">
    <property type="entry name" value="Flg_new_2"/>
    <property type="match status" value="1"/>
</dbReference>
<dbReference type="CDD" id="cd00190">
    <property type="entry name" value="Tryp_SPc"/>
    <property type="match status" value="1"/>
</dbReference>
<keyword evidence="4" id="KW-0645">Protease</keyword>
<proteinExistence type="predicted"/>
<dbReference type="Pfam" id="PF00089">
    <property type="entry name" value="Trypsin"/>
    <property type="match status" value="1"/>
</dbReference>
<accession>A0A6G7VFE7</accession>
<dbReference type="SUPFAM" id="SSF50494">
    <property type="entry name" value="Trypsin-like serine proteases"/>
    <property type="match status" value="2"/>
</dbReference>
<dbReference type="InterPro" id="IPR001254">
    <property type="entry name" value="Trypsin_dom"/>
</dbReference>
<dbReference type="InterPro" id="IPR001314">
    <property type="entry name" value="Peptidase_S1A"/>
</dbReference>
<keyword evidence="2" id="KW-0732">Signal</keyword>
<organism evidence="4 5">
    <name type="scientific">Caldichromatium japonicum</name>
    <dbReference type="NCBI Taxonomy" id="2699430"/>
    <lineage>
        <taxon>Bacteria</taxon>
        <taxon>Pseudomonadati</taxon>
        <taxon>Pseudomonadota</taxon>
        <taxon>Gammaproteobacteria</taxon>
        <taxon>Chromatiales</taxon>
        <taxon>Chromatiaceae</taxon>
        <taxon>Caldichromatium</taxon>
    </lineage>
</organism>
<dbReference type="Proteomes" id="UP000502699">
    <property type="component" value="Chromosome"/>
</dbReference>
<evidence type="ECO:0000313" key="4">
    <source>
        <dbReference type="EMBL" id="QIK38596.1"/>
    </source>
</evidence>
<feature type="signal peptide" evidence="2">
    <location>
        <begin position="1"/>
        <end position="24"/>
    </location>
</feature>
<evidence type="ECO:0000256" key="1">
    <source>
        <dbReference type="ARBA" id="ARBA00023157"/>
    </source>
</evidence>
<dbReference type="Gene3D" id="2.40.10.10">
    <property type="entry name" value="Trypsin-like serine proteases"/>
    <property type="match status" value="3"/>
</dbReference>
<dbReference type="AlphaFoldDB" id="A0A6G7VFE7"/>